<keyword evidence="2" id="KW-1185">Reference proteome</keyword>
<accession>A0ACC1M4I9</accession>
<dbReference type="EMBL" id="JANBVB010000461">
    <property type="protein sequence ID" value="KAJ2894046.1"/>
    <property type="molecule type" value="Genomic_DNA"/>
</dbReference>
<sequence>MQLALPLDSGNKESSPLDSVANESLVPIDLAPNVVAVLLRVQQSILSYMRSTHNGTQRADSRVTAMLLRAISLLQAIERPSEGVAVDAASSKARLLAEGDLNWLVCDVVTRSPNLSAVVAAISVAAKVRSNTSSEATHAMERLDGKQRWIFRDVASMPAVAADVQRNSPWLCRSGASLPPRLDYSLLETLCAGGKSPSGAFSELVCALASHKECTKAKLAIPLILVDSRAASCLLPHILYEILPTADMSTREEIAAFLLDFVHNWRDRAPGMVRDVITRTLETRQLDQQYSDIRKFFERLPLALFEMADLAAKLGMPETAAFLLECDLTCTGNERLANIGAISSEARELLHTVNIKLGNQPAVQLLGSVSSVDDILRRCHDTSDWRTLLLYQEAACFSQQRQLADSEFEIGDTLVSLGLLNAMRPSSFGEDGSRAAHFGSAMASNSQAAYGASWRLAKWDMPAVPLAHGADTHGSRLFLASVDRSEEALYSLLRLRSNGQLAEAAASVHEFMASASAVAAIAEPAGSLREAWSYRAVGMLLPLFSVATFQGESLSGFLHTSQIASALLARSRGTMPVVAAEPIYQVNLTLHEIAVCEAMAAAKGSSGARETGPVFLRYKEAVRLACVTARQARNWQSSMNHIFRLRAMALSIGHLDNTLEPELKLWEAETLWESGSCALAIEVLQSHKREMTQTLKQAHIDLSSGLSGNTAMAVSPAPTRQQPLPSPSSSTLHWTQSDLDAATILMSRIILTVGEWSDQQRQERPSVLWEEYFNKSAMLLQGISSPTVWTGRALHALATFAERQCVELTSARDDESAMAVRKQKTRELAACRQEVERASNTKEAQRLRVILRRIEIQVAYDKIELDELRTSIGGFLQLAIWSFVKCLGCTDAFDNCVYSLVSLIMTNARSLELQHVLSSDLMDCIPSRKFLPLVHQLCARLSTEEDSFHRTITQLVTRMAIEYPYHAMYHLFALRNANRGLSSPSAAKITRKGSLSALQLQESEKMEERRSEAATSILTSVSSRSSDLHSIAQAINELCTSYIELAVCLVPESSKNTKSGDKMISFSSKTRISRLVKDLPRNMPVLTAAPRADAPCDYMCVPFITSIAAGYSLAGGINLPKILRLVGSDGKRYKQLVKGQDDLRQDAIIQQLFHVINGFMRLAGARTFGSASYASSVASSLRIRTYQVVPLTKRCGVLQWVDNTLPFGTWFQSREKQYRPNAPTMSQLRATVHDVHKDKTVTAQQKLDIFEQVCGLAPPVFRFFFYEQFYDAQGWFEHRETYIRSAAVSSIAGWVLGIGDRHLQNILVDRVTAELVHIDLGIAFDMGKLLPIPELVPFRLTREIIDGMGLLGLDGTFRHSCQAALQAMRNNSKVVITILNVLKVDPLYMWSLIPLRQDKMNRNVGIYVDDIRDNGRVSGTPGGQSGDESHALDEEASGEAAEDENKEAGRSILHVGQRLGATISVEGQVSELIQQATDSGLLSRLFEGWSAWY</sequence>
<evidence type="ECO:0000313" key="2">
    <source>
        <dbReference type="Proteomes" id="UP001139981"/>
    </source>
</evidence>
<dbReference type="Proteomes" id="UP001139981">
    <property type="component" value="Unassembled WGS sequence"/>
</dbReference>
<comment type="caution">
    <text evidence="1">The sequence shown here is derived from an EMBL/GenBank/DDBJ whole genome shotgun (WGS) entry which is preliminary data.</text>
</comment>
<evidence type="ECO:0000313" key="1">
    <source>
        <dbReference type="EMBL" id="KAJ2894046.1"/>
    </source>
</evidence>
<protein>
    <submittedName>
        <fullName evidence="1">Uncharacterized protein</fullName>
    </submittedName>
</protein>
<reference evidence="1" key="1">
    <citation type="submission" date="2022-07" db="EMBL/GenBank/DDBJ databases">
        <title>Phylogenomic reconstructions and comparative analyses of Kickxellomycotina fungi.</title>
        <authorList>
            <person name="Reynolds N.K."/>
            <person name="Stajich J.E."/>
            <person name="Barry K."/>
            <person name="Grigoriev I.V."/>
            <person name="Crous P."/>
            <person name="Smith M.E."/>
        </authorList>
    </citation>
    <scope>NUCLEOTIDE SEQUENCE</scope>
    <source>
        <strain evidence="1">CBS 190363</strain>
    </source>
</reference>
<name>A0ACC1M4I9_9FUNG</name>
<organism evidence="1 2">
    <name type="scientific">Coemansia aciculifera</name>
    <dbReference type="NCBI Taxonomy" id="417176"/>
    <lineage>
        <taxon>Eukaryota</taxon>
        <taxon>Fungi</taxon>
        <taxon>Fungi incertae sedis</taxon>
        <taxon>Zoopagomycota</taxon>
        <taxon>Kickxellomycotina</taxon>
        <taxon>Kickxellomycetes</taxon>
        <taxon>Kickxellales</taxon>
        <taxon>Kickxellaceae</taxon>
        <taxon>Coemansia</taxon>
    </lineage>
</organism>
<gene>
    <name evidence="1" type="ORF">IWW38_002693</name>
</gene>
<proteinExistence type="predicted"/>